<dbReference type="OrthoDB" id="8374021at2"/>
<dbReference type="RefSeq" id="WP_114612097.1">
    <property type="nucleotide sequence ID" value="NZ_QFWX01000002.1"/>
</dbReference>
<accession>A0A2V3ZNN2</accession>
<dbReference type="InterPro" id="IPR027383">
    <property type="entry name" value="Znf_put"/>
</dbReference>
<reference evidence="3" key="1">
    <citation type="submission" date="2018-05" db="EMBL/GenBank/DDBJ databases">
        <authorList>
            <person name="Lu D."/>
        </authorList>
    </citation>
    <scope>NUCLEOTIDE SEQUENCE [LARGE SCALE GENOMIC DNA]</scope>
    <source>
        <strain evidence="3">F01</strain>
    </source>
</reference>
<evidence type="ECO:0000313" key="3">
    <source>
        <dbReference type="Proteomes" id="UP000253987"/>
    </source>
</evidence>
<feature type="domain" description="Putative zinc-finger" evidence="1">
    <location>
        <begin position="4"/>
        <end position="38"/>
    </location>
</feature>
<sequence>MLMCRDLARIASDYIDGELGPMDTVSVKMHLMMCGHCRTFIGNLRASVDLINAHSSQQLDEELVRRIDERVTESLNARNSGNGNSD</sequence>
<dbReference type="AlphaFoldDB" id="A0A2V3ZNN2"/>
<evidence type="ECO:0000259" key="1">
    <source>
        <dbReference type="Pfam" id="PF13490"/>
    </source>
</evidence>
<protein>
    <submittedName>
        <fullName evidence="2">Transcriptional regulator</fullName>
    </submittedName>
</protein>
<dbReference type="EMBL" id="QFWX01000002">
    <property type="protein sequence ID" value="PXX92543.1"/>
    <property type="molecule type" value="Genomic_DNA"/>
</dbReference>
<evidence type="ECO:0000313" key="2">
    <source>
        <dbReference type="EMBL" id="PXX92543.1"/>
    </source>
</evidence>
<keyword evidence="3" id="KW-1185">Reference proteome</keyword>
<gene>
    <name evidence="2" type="ORF">DIT71_04955</name>
</gene>
<proteinExistence type="predicted"/>
<name>A0A2V3ZNN2_9GAMM</name>
<dbReference type="Pfam" id="PF13490">
    <property type="entry name" value="zf-HC2"/>
    <property type="match status" value="1"/>
</dbReference>
<comment type="caution">
    <text evidence="2">The sequence shown here is derived from an EMBL/GenBank/DDBJ whole genome shotgun (WGS) entry which is preliminary data.</text>
</comment>
<dbReference type="Proteomes" id="UP000253987">
    <property type="component" value="Unassembled WGS sequence"/>
</dbReference>
<reference evidence="2 3" key="2">
    <citation type="submission" date="2018-06" db="EMBL/GenBank/DDBJ databases">
        <title>Marinobactersediminissp. nov, a moderately halophilic bacterium isolated from marine solar saltern.</title>
        <authorList>
            <person name="Zhang Y."/>
        </authorList>
    </citation>
    <scope>NUCLEOTIDE SEQUENCE [LARGE SCALE GENOMIC DNA]</scope>
    <source>
        <strain evidence="2 3">F01</strain>
    </source>
</reference>
<organism evidence="2 3">
    <name type="scientific">Marinobacter vulgaris</name>
    <dbReference type="NCBI Taxonomy" id="1928331"/>
    <lineage>
        <taxon>Bacteria</taxon>
        <taxon>Pseudomonadati</taxon>
        <taxon>Pseudomonadota</taxon>
        <taxon>Gammaproteobacteria</taxon>
        <taxon>Pseudomonadales</taxon>
        <taxon>Marinobacteraceae</taxon>
        <taxon>Marinobacter</taxon>
    </lineage>
</organism>
<dbReference type="Gene3D" id="1.10.10.1320">
    <property type="entry name" value="Anti-sigma factor, zinc-finger domain"/>
    <property type="match status" value="1"/>
</dbReference>
<dbReference type="InterPro" id="IPR041916">
    <property type="entry name" value="Anti_sigma_zinc_sf"/>
</dbReference>